<dbReference type="WBParaSite" id="nRc.2.0.1.t47893-RA">
    <property type="protein sequence ID" value="nRc.2.0.1.t47893-RA"/>
    <property type="gene ID" value="nRc.2.0.1.g47893"/>
</dbReference>
<reference evidence="3" key="1">
    <citation type="submission" date="2022-11" db="UniProtKB">
        <authorList>
            <consortium name="WormBaseParasite"/>
        </authorList>
    </citation>
    <scope>IDENTIFICATION</scope>
</reference>
<accession>A0A915LC19</accession>
<dbReference type="Proteomes" id="UP000887565">
    <property type="component" value="Unplaced"/>
</dbReference>
<proteinExistence type="predicted"/>
<evidence type="ECO:0000313" key="3">
    <source>
        <dbReference type="WBParaSite" id="nRc.2.0.1.t47893-RA"/>
    </source>
</evidence>
<evidence type="ECO:0000313" key="2">
    <source>
        <dbReference type="Proteomes" id="UP000887565"/>
    </source>
</evidence>
<organism evidence="2 3">
    <name type="scientific">Romanomermis culicivorax</name>
    <name type="common">Nematode worm</name>
    <dbReference type="NCBI Taxonomy" id="13658"/>
    <lineage>
        <taxon>Eukaryota</taxon>
        <taxon>Metazoa</taxon>
        <taxon>Ecdysozoa</taxon>
        <taxon>Nematoda</taxon>
        <taxon>Enoplea</taxon>
        <taxon>Dorylaimia</taxon>
        <taxon>Mermithida</taxon>
        <taxon>Mermithoidea</taxon>
        <taxon>Mermithidae</taxon>
        <taxon>Romanomermis</taxon>
    </lineage>
</organism>
<dbReference type="AlphaFoldDB" id="A0A915LC19"/>
<feature type="compositionally biased region" description="Basic residues" evidence="1">
    <location>
        <begin position="60"/>
        <end position="70"/>
    </location>
</feature>
<sequence>MNNAAQVRGGNPLSHSNLQCRVDPYIVFGVKQNNQCKQSFKSERKKWKKVMLVKRAQASSKRKHWTVRKRPNGEKCIEEDPEPSELWLNIAWDTTGRRESFPGS</sequence>
<feature type="region of interest" description="Disordered" evidence="1">
    <location>
        <begin position="59"/>
        <end position="78"/>
    </location>
</feature>
<name>A0A915LC19_ROMCU</name>
<keyword evidence="2" id="KW-1185">Reference proteome</keyword>
<protein>
    <submittedName>
        <fullName evidence="3">Uncharacterized protein</fullName>
    </submittedName>
</protein>
<evidence type="ECO:0000256" key="1">
    <source>
        <dbReference type="SAM" id="MobiDB-lite"/>
    </source>
</evidence>